<dbReference type="InterPro" id="IPR013766">
    <property type="entry name" value="Thioredoxin_domain"/>
</dbReference>
<dbReference type="Pfam" id="PF00085">
    <property type="entry name" value="Thioredoxin"/>
    <property type="match status" value="1"/>
</dbReference>
<protein>
    <submittedName>
        <fullName evidence="3">Thioredoxin family protein</fullName>
    </submittedName>
</protein>
<keyword evidence="4" id="KW-1185">Reference proteome</keyword>
<dbReference type="Proteomes" id="UP000502248">
    <property type="component" value="Chromosome"/>
</dbReference>
<reference evidence="3 4" key="1">
    <citation type="submission" date="2020-04" db="EMBL/GenBank/DDBJ databases">
        <title>Genome sequencing of novel species.</title>
        <authorList>
            <person name="Heo J."/>
            <person name="Kim S.-J."/>
            <person name="Kim J.-S."/>
            <person name="Hong S.-B."/>
            <person name="Kwon S.-W."/>
        </authorList>
    </citation>
    <scope>NUCLEOTIDE SEQUENCE [LARGE SCALE GENOMIC DNA]</scope>
    <source>
        <strain evidence="3 4">MFER-1</strain>
    </source>
</reference>
<feature type="transmembrane region" description="Helical" evidence="1">
    <location>
        <begin position="12"/>
        <end position="31"/>
    </location>
</feature>
<evidence type="ECO:0000313" key="4">
    <source>
        <dbReference type="Proteomes" id="UP000502248"/>
    </source>
</evidence>
<dbReference type="KEGG" id="cheb:HH215_00930"/>
<accession>A0A7Z2VFE5</accession>
<dbReference type="SUPFAM" id="SSF52833">
    <property type="entry name" value="Thioredoxin-like"/>
    <property type="match status" value="1"/>
</dbReference>
<dbReference type="Gene3D" id="3.40.30.10">
    <property type="entry name" value="Glutaredoxin"/>
    <property type="match status" value="1"/>
</dbReference>
<organism evidence="3 4">
    <name type="scientific">Cohnella herbarum</name>
    <dbReference type="NCBI Taxonomy" id="2728023"/>
    <lineage>
        <taxon>Bacteria</taxon>
        <taxon>Bacillati</taxon>
        <taxon>Bacillota</taxon>
        <taxon>Bacilli</taxon>
        <taxon>Bacillales</taxon>
        <taxon>Paenibacillaceae</taxon>
        <taxon>Cohnella</taxon>
    </lineage>
</organism>
<keyword evidence="1" id="KW-0812">Transmembrane</keyword>
<keyword evidence="1" id="KW-1133">Transmembrane helix</keyword>
<dbReference type="InterPro" id="IPR036249">
    <property type="entry name" value="Thioredoxin-like_sf"/>
</dbReference>
<evidence type="ECO:0000313" key="3">
    <source>
        <dbReference type="EMBL" id="QJD81884.1"/>
    </source>
</evidence>
<dbReference type="EMBL" id="CP051680">
    <property type="protein sequence ID" value="QJD81884.1"/>
    <property type="molecule type" value="Genomic_DNA"/>
</dbReference>
<proteinExistence type="predicted"/>
<gene>
    <name evidence="3" type="ORF">HH215_00930</name>
</gene>
<sequence>MGESLMNAKKLSIFFGTLAVLIVALVVLNNMRPDTVYGKPSDDLFPATRDILNDPNYNNIMLPDVLEEKLKNKESFFVYFFSSSCPHCLLTTPQLKPLADELGVNLHQFNLLEFGDYYGKMKIEATPTLVYFKNGVESERMKGGLKEGSASDGYALDDFKAFFNKHLPEGNS</sequence>
<dbReference type="CDD" id="cd02947">
    <property type="entry name" value="TRX_family"/>
    <property type="match status" value="1"/>
</dbReference>
<feature type="domain" description="Thioredoxin" evidence="2">
    <location>
        <begin position="67"/>
        <end position="146"/>
    </location>
</feature>
<name>A0A7Z2VFE5_9BACL</name>
<evidence type="ECO:0000256" key="1">
    <source>
        <dbReference type="SAM" id="Phobius"/>
    </source>
</evidence>
<keyword evidence="1" id="KW-0472">Membrane</keyword>
<evidence type="ECO:0000259" key="2">
    <source>
        <dbReference type="Pfam" id="PF00085"/>
    </source>
</evidence>
<dbReference type="AlphaFoldDB" id="A0A7Z2VFE5"/>